<name>A0A0N4VI84_ENTVE</name>
<dbReference type="GO" id="GO:0003723">
    <property type="term" value="F:RNA binding"/>
    <property type="evidence" value="ECO:0007669"/>
    <property type="project" value="InterPro"/>
</dbReference>
<feature type="signal peptide" evidence="1">
    <location>
        <begin position="1"/>
        <end position="16"/>
    </location>
</feature>
<dbReference type="InterPro" id="IPR003165">
    <property type="entry name" value="Piwi"/>
</dbReference>
<evidence type="ECO:0000313" key="3">
    <source>
        <dbReference type="WBParaSite" id="EVEC_0001053701-mRNA-1"/>
    </source>
</evidence>
<dbReference type="InterPro" id="IPR036085">
    <property type="entry name" value="PAZ_dom_sf"/>
</dbReference>
<dbReference type="Pfam" id="PF02170">
    <property type="entry name" value="PAZ"/>
    <property type="match status" value="1"/>
</dbReference>
<protein>
    <submittedName>
        <fullName evidence="3">Piwi domain-containing protein</fullName>
    </submittedName>
</protein>
<dbReference type="InterPro" id="IPR003100">
    <property type="entry name" value="PAZ_dom"/>
</dbReference>
<dbReference type="SUPFAM" id="SSF53098">
    <property type="entry name" value="Ribonuclease H-like"/>
    <property type="match status" value="1"/>
</dbReference>
<dbReference type="InterPro" id="IPR036397">
    <property type="entry name" value="RNaseH_sf"/>
</dbReference>
<dbReference type="AlphaFoldDB" id="A0A0N4VI84"/>
<keyword evidence="1" id="KW-0732">Signal</keyword>
<feature type="chain" id="PRO_5005887580" evidence="1">
    <location>
        <begin position="17"/>
        <end position="445"/>
    </location>
</feature>
<proteinExistence type="predicted"/>
<dbReference type="SUPFAM" id="SSF101690">
    <property type="entry name" value="PAZ domain"/>
    <property type="match status" value="1"/>
</dbReference>
<dbReference type="Gene3D" id="2.170.260.10">
    <property type="entry name" value="paz domain"/>
    <property type="match status" value="1"/>
</dbReference>
<feature type="domain" description="Piwi" evidence="2">
    <location>
        <begin position="276"/>
        <end position="411"/>
    </location>
</feature>
<sequence>LLLQVWLQTNFFVTLASVKLFSELFDCSSSITYAQDDYVIYEGGRIYLKNPYKYDFSKEECPTLSEGKRLSIGSRKSACVVEGPKGRGSCNVAVVLDSKFAVISSANFILRFPQLPLLVNRKANGRESYFPMELCYILENQRVKQKQQTAVQIKEMRKVKVYFKVRKHEILTQDLKLTSVMNVIRGNKSQTLENIVNKLNIKLGGLNYTLLSPDRRLVCVEVARGGVLTPTVVGYAANSKNDNYEFVGDFGFHDAQRTEMQAFPELQIATYFKYQNHEVPLIRKGLVEGGCDPAVKVTMIVVNRMHNIRIQLDPRARSVEQNCKPGTVLDEQVVHPRFSEFYLNSHKALQGTSKTPRYTVVVDDSGFSLDDLEMMTYALCYCHQIVNSPTSIPAPLYIATRYAERGRRVINSESAYGPRRIANLRLLNEDLPYYNTHLAEARINA</sequence>
<dbReference type="PROSITE" id="PS50822">
    <property type="entry name" value="PIWI"/>
    <property type="match status" value="1"/>
</dbReference>
<evidence type="ECO:0000259" key="2">
    <source>
        <dbReference type="PROSITE" id="PS50822"/>
    </source>
</evidence>
<dbReference type="InterPro" id="IPR012337">
    <property type="entry name" value="RNaseH-like_sf"/>
</dbReference>
<organism evidence="3">
    <name type="scientific">Enterobius vermicularis</name>
    <name type="common">Human pinworm</name>
    <dbReference type="NCBI Taxonomy" id="51028"/>
    <lineage>
        <taxon>Eukaryota</taxon>
        <taxon>Metazoa</taxon>
        <taxon>Ecdysozoa</taxon>
        <taxon>Nematoda</taxon>
        <taxon>Chromadorea</taxon>
        <taxon>Rhabditida</taxon>
        <taxon>Spirurina</taxon>
        <taxon>Oxyuridomorpha</taxon>
        <taxon>Oxyuroidea</taxon>
        <taxon>Oxyuridae</taxon>
        <taxon>Enterobius</taxon>
    </lineage>
</organism>
<dbReference type="Gene3D" id="3.30.420.10">
    <property type="entry name" value="Ribonuclease H-like superfamily/Ribonuclease H"/>
    <property type="match status" value="1"/>
</dbReference>
<dbReference type="PANTHER" id="PTHR22891">
    <property type="entry name" value="EUKARYOTIC TRANSLATION INITIATION FACTOR 2C"/>
    <property type="match status" value="1"/>
</dbReference>
<dbReference type="Pfam" id="PF02171">
    <property type="entry name" value="Piwi"/>
    <property type="match status" value="2"/>
</dbReference>
<dbReference type="WBParaSite" id="EVEC_0001053701-mRNA-1">
    <property type="protein sequence ID" value="EVEC_0001053701-mRNA-1"/>
    <property type="gene ID" value="EVEC_0001053701"/>
</dbReference>
<reference evidence="3" key="1">
    <citation type="submission" date="2017-02" db="UniProtKB">
        <authorList>
            <consortium name="WormBaseParasite"/>
        </authorList>
    </citation>
    <scope>IDENTIFICATION</scope>
</reference>
<evidence type="ECO:0000256" key="1">
    <source>
        <dbReference type="SAM" id="SignalP"/>
    </source>
</evidence>
<dbReference type="SMART" id="SM00950">
    <property type="entry name" value="Piwi"/>
    <property type="match status" value="1"/>
</dbReference>
<accession>A0A0N4VI84</accession>